<sequence length="303" mass="34939">MPIRPLEHETMPEAFYKYMTYSTADIVLKNQTLRWSTPATLNDPYDIQFDLGINFDREKVLHHALEKLWKAYTGELIGHPNSQMSSAISLMRPMLLGISKEKFTQNMEKGIKQTFSIFDENAKKLHEITRAHLSTSKILCLTDSPINQLMWAYYADSNKGVALRFQDEPEKNSPYQLAKKMSYMPDIPRLFEDDELSDFLAGLVIFDSAIRINKLVYTKSDAWAHENEWRIFAGDGRDKFAPYEDKAFGARELTGAIFGCRMPQDQKKELSITIKNLYPHVEILQATPANHSFQLELSPFKEV</sequence>
<keyword evidence="2" id="KW-1185">Reference proteome</keyword>
<dbReference type="Proteomes" id="UP000318428">
    <property type="component" value="Unassembled WGS sequence"/>
</dbReference>
<evidence type="ECO:0000313" key="1">
    <source>
        <dbReference type="EMBL" id="TWR92082.1"/>
    </source>
</evidence>
<gene>
    <name evidence="1" type="ORF">FJD38_00230</name>
</gene>
<comment type="caution">
    <text evidence="1">The sequence shown here is derived from an EMBL/GenBank/DDBJ whole genome shotgun (WGS) entry which is preliminary data.</text>
</comment>
<dbReference type="Pfam" id="PF11185">
    <property type="entry name" value="DUF2971"/>
    <property type="match status" value="1"/>
</dbReference>
<organism evidence="1 2">
    <name type="scientific">Pseudomonas saxonica</name>
    <dbReference type="NCBI Taxonomy" id="2600598"/>
    <lineage>
        <taxon>Bacteria</taxon>
        <taxon>Pseudomonadati</taxon>
        <taxon>Pseudomonadota</taxon>
        <taxon>Gammaproteobacteria</taxon>
        <taxon>Pseudomonadales</taxon>
        <taxon>Pseudomonadaceae</taxon>
        <taxon>Pseudomonas</taxon>
    </lineage>
</organism>
<dbReference type="EMBL" id="VFIO01000001">
    <property type="protein sequence ID" value="TWR92082.1"/>
    <property type="molecule type" value="Genomic_DNA"/>
</dbReference>
<reference evidence="1 2" key="1">
    <citation type="submission" date="2019-06" db="EMBL/GenBank/DDBJ databases">
        <title>Pseudomonas bimorpha sp. nov. isolated from bovine raw milk and skim milk concentrate.</title>
        <authorList>
            <person name="Hofmann K."/>
            <person name="Huptas C."/>
            <person name="Doll E."/>
            <person name="Scherer S."/>
            <person name="Wenning M."/>
        </authorList>
    </citation>
    <scope>NUCLEOTIDE SEQUENCE [LARGE SCALE GENOMIC DNA]</scope>
    <source>
        <strain evidence="1 2">DSM 108989</strain>
    </source>
</reference>
<accession>A0ABY3GK43</accession>
<evidence type="ECO:0000313" key="2">
    <source>
        <dbReference type="Proteomes" id="UP000318428"/>
    </source>
</evidence>
<name>A0ABY3GK43_9PSED</name>
<protein>
    <submittedName>
        <fullName evidence="1">DUF2971 domain-containing protein</fullName>
    </submittedName>
</protein>
<proteinExistence type="predicted"/>
<dbReference type="RefSeq" id="WP_146383581.1">
    <property type="nucleotide sequence ID" value="NZ_VFIO01000001.1"/>
</dbReference>
<dbReference type="InterPro" id="IPR021352">
    <property type="entry name" value="DUF2971"/>
</dbReference>